<evidence type="ECO:0000313" key="4">
    <source>
        <dbReference type="EMBL" id="KAA9026533.1"/>
    </source>
</evidence>
<name>A0A5J5HV77_9SPHN</name>
<dbReference type="PANTHER" id="PTHR32309">
    <property type="entry name" value="TYROSINE-PROTEIN KINASE"/>
    <property type="match status" value="1"/>
</dbReference>
<protein>
    <submittedName>
        <fullName evidence="4">CpsD/CapB family tyrosine-protein kinase</fullName>
    </submittedName>
</protein>
<dbReference type="InterPro" id="IPR027417">
    <property type="entry name" value="P-loop_NTPase"/>
</dbReference>
<dbReference type="SUPFAM" id="SSF52540">
    <property type="entry name" value="P-loop containing nucleoside triphosphate hydrolases"/>
    <property type="match status" value="1"/>
</dbReference>
<gene>
    <name evidence="4" type="ORF">F4U95_18335</name>
    <name evidence="3" type="ORF">F4U96_18210</name>
</gene>
<dbReference type="Proteomes" id="UP000325933">
    <property type="component" value="Unassembled WGS sequence"/>
</dbReference>
<dbReference type="GO" id="GO:0016301">
    <property type="term" value="F:kinase activity"/>
    <property type="evidence" value="ECO:0007669"/>
    <property type="project" value="UniProtKB-KW"/>
</dbReference>
<dbReference type="EMBL" id="VYQA01000016">
    <property type="protein sequence ID" value="KAA9026533.1"/>
    <property type="molecule type" value="Genomic_DNA"/>
</dbReference>
<evidence type="ECO:0000256" key="2">
    <source>
        <dbReference type="ARBA" id="ARBA00022840"/>
    </source>
</evidence>
<dbReference type="EMBL" id="VYQB01000016">
    <property type="protein sequence ID" value="KAA9013471.1"/>
    <property type="molecule type" value="Genomic_DNA"/>
</dbReference>
<dbReference type="InterPro" id="IPR050445">
    <property type="entry name" value="Bact_polysacc_biosynth/exp"/>
</dbReference>
<reference evidence="5 6" key="1">
    <citation type="submission" date="2019-09" db="EMBL/GenBank/DDBJ databases">
        <authorList>
            <person name="Feng G."/>
        </authorList>
    </citation>
    <scope>NUCLEOTIDE SEQUENCE [LARGE SCALE GENOMIC DNA]</scope>
    <source>
        <strain evidence="4 5">KACC 19283</strain>
        <strain evidence="3 6">KACC 19284</strain>
    </source>
</reference>
<keyword evidence="2" id="KW-0067">ATP-binding</keyword>
<evidence type="ECO:0000313" key="5">
    <source>
        <dbReference type="Proteomes" id="UP000325933"/>
    </source>
</evidence>
<dbReference type="PANTHER" id="PTHR32309:SF31">
    <property type="entry name" value="CAPSULAR EXOPOLYSACCHARIDE FAMILY"/>
    <property type="match status" value="1"/>
</dbReference>
<dbReference type="Gene3D" id="3.40.50.300">
    <property type="entry name" value="P-loop containing nucleotide triphosphate hydrolases"/>
    <property type="match status" value="1"/>
</dbReference>
<dbReference type="AlphaFoldDB" id="A0A5J5HV77"/>
<keyword evidence="6" id="KW-1185">Reference proteome</keyword>
<evidence type="ECO:0000313" key="3">
    <source>
        <dbReference type="EMBL" id="KAA9013471.1"/>
    </source>
</evidence>
<sequence>MMATIAKGTAITVAHAAGRRDVILDRSLLLDNGIFGLEHMDQRARSFILLRSQIMNGFHADGGRILAITSTQAGNGKTFVTTNLATALCLIQPTILIDFDLRRPTMADRFGLTVKAGVDDYLLGDCEWEDVGQKARGLDLTLFPVRLPRQDSSTLLASGRMAGAIRAIQSASHQPICIIDTPPALVLDDIMLIGRNADGIVMVIEEGRTTARDVKQVLRLLSPTRIVGSVLNKSITARRDRYGYDYYEAP</sequence>
<dbReference type="CDD" id="cd05387">
    <property type="entry name" value="BY-kinase"/>
    <property type="match status" value="1"/>
</dbReference>
<evidence type="ECO:0000313" key="6">
    <source>
        <dbReference type="Proteomes" id="UP000326364"/>
    </source>
</evidence>
<organism evidence="4 5">
    <name type="scientific">Sphingobium limneticum</name>
    <dbReference type="NCBI Taxonomy" id="1007511"/>
    <lineage>
        <taxon>Bacteria</taxon>
        <taxon>Pseudomonadati</taxon>
        <taxon>Pseudomonadota</taxon>
        <taxon>Alphaproteobacteria</taxon>
        <taxon>Sphingomonadales</taxon>
        <taxon>Sphingomonadaceae</taxon>
        <taxon>Sphingobium</taxon>
    </lineage>
</organism>
<accession>A0A5J5HV77</accession>
<keyword evidence="4" id="KW-0418">Kinase</keyword>
<proteinExistence type="predicted"/>
<dbReference type="Proteomes" id="UP000326364">
    <property type="component" value="Unassembled WGS sequence"/>
</dbReference>
<dbReference type="InterPro" id="IPR005702">
    <property type="entry name" value="Wzc-like_C"/>
</dbReference>
<dbReference type="RefSeq" id="WP_120252608.1">
    <property type="nucleotide sequence ID" value="NZ_JBNNIY010000013.1"/>
</dbReference>
<evidence type="ECO:0000256" key="1">
    <source>
        <dbReference type="ARBA" id="ARBA00022741"/>
    </source>
</evidence>
<keyword evidence="1" id="KW-0547">Nucleotide-binding</keyword>
<comment type="caution">
    <text evidence="4">The sequence shown here is derived from an EMBL/GenBank/DDBJ whole genome shotgun (WGS) entry which is preliminary data.</text>
</comment>
<keyword evidence="4" id="KW-0808">Transferase</keyword>